<organism evidence="1">
    <name type="scientific">Timema bartmani</name>
    <dbReference type="NCBI Taxonomy" id="61472"/>
    <lineage>
        <taxon>Eukaryota</taxon>
        <taxon>Metazoa</taxon>
        <taxon>Ecdysozoa</taxon>
        <taxon>Arthropoda</taxon>
        <taxon>Hexapoda</taxon>
        <taxon>Insecta</taxon>
        <taxon>Pterygota</taxon>
        <taxon>Neoptera</taxon>
        <taxon>Polyneoptera</taxon>
        <taxon>Phasmatodea</taxon>
        <taxon>Timematodea</taxon>
        <taxon>Timematoidea</taxon>
        <taxon>Timematidae</taxon>
        <taxon>Timema</taxon>
    </lineage>
</organism>
<gene>
    <name evidence="1" type="ORF">TBIB3V08_LOCUS9078</name>
</gene>
<sequence length="89" mass="10235">MTIRGLEADPEHEMCAQHVLNHLAQSLTLAKFSWIFPPASKDEYQHYRLICQQVGHANQIRSLVMTTGQQLLSALDKILTHRKTLSMHR</sequence>
<dbReference type="AlphaFoldDB" id="A0A7R9F4A4"/>
<evidence type="ECO:0000313" key="1">
    <source>
        <dbReference type="EMBL" id="CAD7446754.1"/>
    </source>
</evidence>
<protein>
    <submittedName>
        <fullName evidence="1">Uncharacterized protein</fullName>
    </submittedName>
</protein>
<name>A0A7R9F4A4_9NEOP</name>
<proteinExistence type="predicted"/>
<accession>A0A7R9F4A4</accession>
<dbReference type="EMBL" id="OD568273">
    <property type="protein sequence ID" value="CAD7446754.1"/>
    <property type="molecule type" value="Genomic_DNA"/>
</dbReference>
<reference evidence="1" key="1">
    <citation type="submission" date="2020-11" db="EMBL/GenBank/DDBJ databases">
        <authorList>
            <person name="Tran Van P."/>
        </authorList>
    </citation>
    <scope>NUCLEOTIDE SEQUENCE</scope>
</reference>